<evidence type="ECO:0000256" key="3">
    <source>
        <dbReference type="ARBA" id="ARBA00022432"/>
    </source>
</evidence>
<evidence type="ECO:0000256" key="2">
    <source>
        <dbReference type="ARBA" id="ARBA00006604"/>
    </source>
</evidence>
<organism evidence="8 9">
    <name type="scientific">Parvibaculum sedimenti</name>
    <dbReference type="NCBI Taxonomy" id="2608632"/>
    <lineage>
        <taxon>Bacteria</taxon>
        <taxon>Pseudomonadati</taxon>
        <taxon>Pseudomonadota</taxon>
        <taxon>Alphaproteobacteria</taxon>
        <taxon>Hyphomicrobiales</taxon>
        <taxon>Parvibaculaceae</taxon>
        <taxon>Parvibaculum</taxon>
    </lineage>
</organism>
<evidence type="ECO:0000256" key="6">
    <source>
        <dbReference type="ARBA" id="ARBA00029321"/>
    </source>
</evidence>
<dbReference type="RefSeq" id="WP_152214434.1">
    <property type="nucleotide sequence ID" value="NZ_WESC01000001.1"/>
</dbReference>
<accession>A0A6N6VMF5</accession>
<dbReference type="GO" id="GO:0004347">
    <property type="term" value="F:glucose-6-phosphate isomerase activity"/>
    <property type="evidence" value="ECO:0007669"/>
    <property type="project" value="UniProtKB-EC"/>
</dbReference>
<dbReference type="Proteomes" id="UP000468901">
    <property type="component" value="Unassembled WGS sequence"/>
</dbReference>
<evidence type="ECO:0000256" key="5">
    <source>
        <dbReference type="ARBA" id="ARBA00023235"/>
    </source>
</evidence>
<name>A0A6N6VMF5_9HYPH</name>
<dbReference type="UniPathway" id="UPA00109">
    <property type="reaction ID" value="UER00181"/>
</dbReference>
<dbReference type="EC" id="5.3.1.9" evidence="7"/>
<gene>
    <name evidence="8" type="ORF">F2P47_01800</name>
</gene>
<comment type="catalytic activity">
    <reaction evidence="6 7">
        <text>alpha-D-glucose 6-phosphate = beta-D-fructose 6-phosphate</text>
        <dbReference type="Rhea" id="RHEA:11816"/>
        <dbReference type="ChEBI" id="CHEBI:57634"/>
        <dbReference type="ChEBI" id="CHEBI:58225"/>
        <dbReference type="EC" id="5.3.1.9"/>
    </reaction>
</comment>
<evidence type="ECO:0000256" key="7">
    <source>
        <dbReference type="RuleBase" id="RU000612"/>
    </source>
</evidence>
<sequence length="443" mass="47326">MSQTSLPYEQNVDACLEEKIGQGGLSRTAYEAALKEAEGALAWLREAYEKKSLALLHLPERKDDLEPLRAAAAKLLDNTTDLFVLGTGGSSLGAQALAQLTSWGTQGHVQKGPRIFFLDNLDARTMQAAISSCDLRTTRFLVVSKSGGTVETSIQTLAAMTAIEKAGGGKYMKHHFVVLTEPAQAGKANPLRALAEKYGFATLEHDTGVGGRYSVLTNVGLLPAHILGLDIEAVRAGAGEVLAPILAGKPAAEVAPAIGAALSLALQREKGANLSVFMAYADRLERFLAWHAQLWAESLGKSGHGTTPVRAIGPVDQHSQLQLYLGGPKDKMYSVFLTETAGEGLEVAEGFANEPAFASLAGHHIGDLVDAEARATVDTLIRNGRPVRTFKMKTLCERTLGALLMHFMLETIIAGKMLGIDPFDQPAVEEGKILAKKYLAEMK</sequence>
<dbReference type="SUPFAM" id="SSF53697">
    <property type="entry name" value="SIS domain"/>
    <property type="match status" value="1"/>
</dbReference>
<dbReference type="GO" id="GO:0097367">
    <property type="term" value="F:carbohydrate derivative binding"/>
    <property type="evidence" value="ECO:0007669"/>
    <property type="project" value="InterPro"/>
</dbReference>
<keyword evidence="5 7" id="KW-0413">Isomerase</keyword>
<evidence type="ECO:0000313" key="8">
    <source>
        <dbReference type="EMBL" id="KAB7742883.1"/>
    </source>
</evidence>
<dbReference type="PANTHER" id="PTHR11469">
    <property type="entry name" value="GLUCOSE-6-PHOSPHATE ISOMERASE"/>
    <property type="match status" value="1"/>
</dbReference>
<dbReference type="AlphaFoldDB" id="A0A6N6VMF5"/>
<comment type="similarity">
    <text evidence="2 7">Belongs to the GPI family.</text>
</comment>
<dbReference type="PROSITE" id="PS00174">
    <property type="entry name" value="P_GLUCOSE_ISOMERASE_2"/>
    <property type="match status" value="1"/>
</dbReference>
<keyword evidence="3 7" id="KW-0312">Gluconeogenesis</keyword>
<dbReference type="GO" id="GO:0048029">
    <property type="term" value="F:monosaccharide binding"/>
    <property type="evidence" value="ECO:0007669"/>
    <property type="project" value="TreeGrafter"/>
</dbReference>
<dbReference type="GO" id="GO:0051156">
    <property type="term" value="P:glucose 6-phosphate metabolic process"/>
    <property type="evidence" value="ECO:0007669"/>
    <property type="project" value="TreeGrafter"/>
</dbReference>
<dbReference type="InterPro" id="IPR035476">
    <property type="entry name" value="SIS_PGI_1"/>
</dbReference>
<keyword evidence="9" id="KW-1185">Reference proteome</keyword>
<dbReference type="InterPro" id="IPR018189">
    <property type="entry name" value="Phosphoglucose_isomerase_CS"/>
</dbReference>
<comment type="pathway">
    <text evidence="1 7">Carbohydrate degradation; glycolysis; D-glyceraldehyde 3-phosphate and glycerone phosphate from D-glucose: step 2/4.</text>
</comment>
<dbReference type="PANTHER" id="PTHR11469:SF1">
    <property type="entry name" value="GLUCOSE-6-PHOSPHATE ISOMERASE"/>
    <property type="match status" value="1"/>
</dbReference>
<dbReference type="CDD" id="cd05015">
    <property type="entry name" value="SIS_PGI_1"/>
    <property type="match status" value="1"/>
</dbReference>
<evidence type="ECO:0000256" key="4">
    <source>
        <dbReference type="ARBA" id="ARBA00023152"/>
    </source>
</evidence>
<dbReference type="InterPro" id="IPR046348">
    <property type="entry name" value="SIS_dom_sf"/>
</dbReference>
<dbReference type="GO" id="GO:0006094">
    <property type="term" value="P:gluconeogenesis"/>
    <property type="evidence" value="ECO:0007669"/>
    <property type="project" value="UniProtKB-KW"/>
</dbReference>
<dbReference type="PROSITE" id="PS51463">
    <property type="entry name" value="P_GLUCOSE_ISOMERASE_3"/>
    <property type="match status" value="1"/>
</dbReference>
<keyword evidence="4 7" id="KW-0324">Glycolysis</keyword>
<dbReference type="Pfam" id="PF00342">
    <property type="entry name" value="PGI"/>
    <property type="match status" value="2"/>
</dbReference>
<dbReference type="GO" id="GO:0006096">
    <property type="term" value="P:glycolytic process"/>
    <property type="evidence" value="ECO:0007669"/>
    <property type="project" value="UniProtKB-UniPathway"/>
</dbReference>
<dbReference type="Gene3D" id="3.40.50.10490">
    <property type="entry name" value="Glucose-6-phosphate isomerase like protein, domain 1"/>
    <property type="match status" value="2"/>
</dbReference>
<dbReference type="EMBL" id="WESC01000001">
    <property type="protein sequence ID" value="KAB7742883.1"/>
    <property type="molecule type" value="Genomic_DNA"/>
</dbReference>
<reference evidence="8 9" key="1">
    <citation type="submission" date="2019-09" db="EMBL/GenBank/DDBJ databases">
        <title>Parvibaculum sedimenti sp. nov., isolated from sediment.</title>
        <authorList>
            <person name="Wang Y."/>
        </authorList>
    </citation>
    <scope>NUCLEOTIDE SEQUENCE [LARGE SCALE GENOMIC DNA]</scope>
    <source>
        <strain evidence="8 9">HXT-9</strain>
    </source>
</reference>
<dbReference type="GO" id="GO:0005829">
    <property type="term" value="C:cytosol"/>
    <property type="evidence" value="ECO:0007669"/>
    <property type="project" value="TreeGrafter"/>
</dbReference>
<dbReference type="PRINTS" id="PR00662">
    <property type="entry name" value="G6PISOMERASE"/>
</dbReference>
<proteinExistence type="inferred from homology"/>
<evidence type="ECO:0000313" key="9">
    <source>
        <dbReference type="Proteomes" id="UP000468901"/>
    </source>
</evidence>
<dbReference type="InterPro" id="IPR001672">
    <property type="entry name" value="G6P_Isomerase"/>
</dbReference>
<evidence type="ECO:0000256" key="1">
    <source>
        <dbReference type="ARBA" id="ARBA00004926"/>
    </source>
</evidence>
<comment type="caution">
    <text evidence="8">The sequence shown here is derived from an EMBL/GenBank/DDBJ whole genome shotgun (WGS) entry which is preliminary data.</text>
</comment>
<protein>
    <recommendedName>
        <fullName evidence="7">Glucose-6-phosphate isomerase</fullName>
        <ecNumber evidence="7">5.3.1.9</ecNumber>
    </recommendedName>
</protein>